<sequence length="95" mass="11019">MTRNELMDLAERILTEEDDEVLSDLIKQFDRNVPHPEGSSLFSTLKAGTPATAVWPATRRLRKKWSIPVWPTVRFACKRHRPCRKNCRFIVAKLA</sequence>
<protein>
    <submittedName>
        <fullName evidence="1">Uncharacterized protein</fullName>
    </submittedName>
</protein>
<gene>
    <name evidence="1" type="ORF">NEIELOOT_00475</name>
</gene>
<reference evidence="1 2" key="1">
    <citation type="submission" date="2010-02" db="EMBL/GenBank/DDBJ databases">
        <authorList>
            <person name="Weinstock G."/>
            <person name="Sodergren E."/>
            <person name="Clifton S."/>
            <person name="Fulton L."/>
            <person name="Fulton B."/>
            <person name="Courtney L."/>
            <person name="Fronick C."/>
            <person name="Harrison M."/>
            <person name="Strong C."/>
            <person name="Farmer C."/>
            <person name="Delahaunty K."/>
            <person name="Markovic C."/>
            <person name="Hall O."/>
            <person name="Minx P."/>
            <person name="Tomlinson C."/>
            <person name="Mitreva M."/>
            <person name="Nelson J."/>
            <person name="Hou S."/>
            <person name="Wollam A."/>
            <person name="Pepin K.H."/>
            <person name="Johnson M."/>
            <person name="Bhonagiri V."/>
            <person name="Zhang X."/>
            <person name="Suruliraj S."/>
            <person name="Warren W."/>
            <person name="Chinwalla A."/>
            <person name="Mardis E.R."/>
            <person name="Wilson R.K."/>
        </authorList>
    </citation>
    <scope>NUCLEOTIDE SEQUENCE [LARGE SCALE GENOMIC DNA]</scope>
    <source>
        <strain evidence="1 2">ATCC 29315</strain>
    </source>
</reference>
<organism evidence="1 2">
    <name type="scientific">Neisseria elongata subsp. glycolytica ATCC 29315</name>
    <dbReference type="NCBI Taxonomy" id="546263"/>
    <lineage>
        <taxon>Bacteria</taxon>
        <taxon>Pseudomonadati</taxon>
        <taxon>Pseudomonadota</taxon>
        <taxon>Betaproteobacteria</taxon>
        <taxon>Neisseriales</taxon>
        <taxon>Neisseriaceae</taxon>
        <taxon>Neisseria</taxon>
    </lineage>
</organism>
<dbReference type="Gene3D" id="1.10.1200.20">
    <property type="entry name" value="Colicin E immunity protein"/>
    <property type="match status" value="1"/>
</dbReference>
<dbReference type="EMBL" id="ADBF01000012">
    <property type="protein sequence ID" value="EFE50769.1"/>
    <property type="molecule type" value="Genomic_DNA"/>
</dbReference>
<accession>D4DN51</accession>
<comment type="caution">
    <text evidence="1">The sequence shown here is derived from an EMBL/GenBank/DDBJ whole genome shotgun (WGS) entry which is preliminary data.</text>
</comment>
<dbReference type="RefSeq" id="WP_004565726.1">
    <property type="nucleotide sequence ID" value="NZ_CP007726.1"/>
</dbReference>
<evidence type="ECO:0000313" key="1">
    <source>
        <dbReference type="EMBL" id="EFE50769.1"/>
    </source>
</evidence>
<proteinExistence type="predicted"/>
<dbReference type="Proteomes" id="UP000005536">
    <property type="component" value="Unassembled WGS sequence"/>
</dbReference>
<dbReference type="AlphaFoldDB" id="D4DN51"/>
<dbReference type="InterPro" id="IPR035900">
    <property type="entry name" value="Colicin_E_sf"/>
</dbReference>
<name>D4DN51_NEIEG</name>
<evidence type="ECO:0000313" key="2">
    <source>
        <dbReference type="Proteomes" id="UP000005536"/>
    </source>
</evidence>